<dbReference type="RefSeq" id="WP_096830330.1">
    <property type="nucleotide sequence ID" value="NZ_NXIB02000090.1"/>
</dbReference>
<dbReference type="InterPro" id="IPR014746">
    <property type="entry name" value="Gln_synth/guanido_kin_cat_dom"/>
</dbReference>
<evidence type="ECO:0000313" key="3">
    <source>
        <dbReference type="Proteomes" id="UP000226442"/>
    </source>
</evidence>
<accession>A0A2G4EYH7</accession>
<keyword evidence="2" id="KW-0436">Ligase</keyword>
<organism evidence="2 3">
    <name type="scientific">Tychonema bourrellyi FEM_GT703</name>
    <dbReference type="NCBI Taxonomy" id="2040638"/>
    <lineage>
        <taxon>Bacteria</taxon>
        <taxon>Bacillati</taxon>
        <taxon>Cyanobacteriota</taxon>
        <taxon>Cyanophyceae</taxon>
        <taxon>Oscillatoriophycideae</taxon>
        <taxon>Oscillatoriales</taxon>
        <taxon>Microcoleaceae</taxon>
        <taxon>Tychonema</taxon>
    </lineage>
</organism>
<dbReference type="InterPro" id="IPR006336">
    <property type="entry name" value="GCS2"/>
</dbReference>
<dbReference type="Pfam" id="PF04107">
    <property type="entry name" value="GCS2"/>
    <property type="match status" value="1"/>
</dbReference>
<reference evidence="2" key="1">
    <citation type="submission" date="2017-10" db="EMBL/GenBank/DDBJ databases">
        <title>Draft genome sequence of the planktic cyanobacteria Tychonema bourrellyi isolated from alpine lentic freshwater.</title>
        <authorList>
            <person name="Tett A."/>
            <person name="Armanini F."/>
            <person name="Asnicar F."/>
            <person name="Boscaini A."/>
            <person name="Pasolli E."/>
            <person name="Zolfo M."/>
            <person name="Donati C."/>
            <person name="Salmaso N."/>
            <person name="Segata N."/>
        </authorList>
    </citation>
    <scope>NUCLEOTIDE SEQUENCE</scope>
    <source>
        <strain evidence="2">FEM_GT703</strain>
    </source>
</reference>
<dbReference type="PANTHER" id="PTHR36510">
    <property type="entry name" value="GLUTAMATE--CYSTEINE LIGASE 2-RELATED"/>
    <property type="match status" value="1"/>
</dbReference>
<dbReference type="EMBL" id="NXIB02000090">
    <property type="protein sequence ID" value="PHX54584.1"/>
    <property type="molecule type" value="Genomic_DNA"/>
</dbReference>
<dbReference type="OrthoDB" id="569147at2"/>
<dbReference type="PANTHER" id="PTHR36510:SF1">
    <property type="entry name" value="GLUTAMATE--CYSTEINE LIGASE 2-RELATED"/>
    <property type="match status" value="1"/>
</dbReference>
<dbReference type="Gene3D" id="3.30.590.20">
    <property type="match status" value="1"/>
</dbReference>
<evidence type="ECO:0000313" key="2">
    <source>
        <dbReference type="EMBL" id="PHX54584.1"/>
    </source>
</evidence>
<sequence length="383" mass="43548">MLLSKGFEVEMYTGTPEGDVVGLSDRIVADLEGFVREPDSRNVEYTTAPMCSYDRLLCALVKPRVRLRQYLKQLGDYTLLPGSTLSLGGSDRFYRSDPNNPYHTYIEQTYGTKVVTASIHINIGISQPELLMRAIRLARVEAPLYLAMSASSPFLDGEVTGYHSTRWGLFPKTPAIVPLFESHKHYIQWTEEQLELGTMQNVRHLWSAVRPNGDRRPYCLNRLELRICDLEVNPLALLAITALLEARIWQMMEDPSLDPLELSTLPAATRNQDLVALTDANEIAASRHSLDAELIHWQDGRTILARDWIEEIYQQVWPFAKKRGFSCFLLPLKKILREGNTAQQWLNLHEDGLDTRSIILQGINGMAHQEWELEDNLCAQLAA</sequence>
<dbReference type="SUPFAM" id="SSF55931">
    <property type="entry name" value="Glutamine synthetase/guanido kinase"/>
    <property type="match status" value="1"/>
</dbReference>
<dbReference type="NCBIfam" id="TIGR02048">
    <property type="entry name" value="gshA_cyano"/>
    <property type="match status" value="1"/>
</dbReference>
<name>A0A2G4EYH7_9CYAN</name>
<dbReference type="Proteomes" id="UP000226442">
    <property type="component" value="Unassembled WGS sequence"/>
</dbReference>
<comment type="catalytic activity">
    <reaction evidence="1">
        <text>L-cysteine + L-glutamate + ATP = gamma-L-glutamyl-L-cysteine + ADP + phosphate + H(+)</text>
        <dbReference type="Rhea" id="RHEA:13285"/>
        <dbReference type="ChEBI" id="CHEBI:15378"/>
        <dbReference type="ChEBI" id="CHEBI:29985"/>
        <dbReference type="ChEBI" id="CHEBI:30616"/>
        <dbReference type="ChEBI" id="CHEBI:35235"/>
        <dbReference type="ChEBI" id="CHEBI:43474"/>
        <dbReference type="ChEBI" id="CHEBI:58173"/>
        <dbReference type="ChEBI" id="CHEBI:456216"/>
        <dbReference type="EC" id="6.3.2.2"/>
    </reaction>
</comment>
<comment type="caution">
    <text evidence="2">The sequence shown here is derived from an EMBL/GenBank/DDBJ whole genome shotgun (WGS) entry which is preliminary data.</text>
</comment>
<dbReference type="InterPro" id="IPR011792">
    <property type="entry name" value="GshA_cyano"/>
</dbReference>
<protein>
    <submittedName>
        <fullName evidence="2">Glutamate--cysteine ligase</fullName>
    </submittedName>
</protein>
<dbReference type="GO" id="GO:0004357">
    <property type="term" value="F:glutamate-cysteine ligase activity"/>
    <property type="evidence" value="ECO:0007669"/>
    <property type="project" value="UniProtKB-EC"/>
</dbReference>
<keyword evidence="3" id="KW-1185">Reference proteome</keyword>
<dbReference type="InterPro" id="IPR050141">
    <property type="entry name" value="GCL_type2/YbdK_subfam"/>
</dbReference>
<dbReference type="AlphaFoldDB" id="A0A2G4EYH7"/>
<gene>
    <name evidence="2" type="primary">gshA</name>
    <name evidence="2" type="ORF">CP500_015340</name>
</gene>
<proteinExistence type="predicted"/>
<evidence type="ECO:0000256" key="1">
    <source>
        <dbReference type="ARBA" id="ARBA00048819"/>
    </source>
</evidence>
<dbReference type="GO" id="GO:0042398">
    <property type="term" value="P:modified amino acid biosynthetic process"/>
    <property type="evidence" value="ECO:0007669"/>
    <property type="project" value="InterPro"/>
</dbReference>